<accession>A0A9W6M1A1</accession>
<reference evidence="2" key="2">
    <citation type="submission" date="2023-01" db="EMBL/GenBank/DDBJ databases">
        <authorList>
            <person name="Sun Q."/>
            <person name="Evtushenko L."/>
        </authorList>
    </citation>
    <scope>NUCLEOTIDE SEQUENCE</scope>
    <source>
        <strain evidence="2">VKM Ac-1401</strain>
    </source>
</reference>
<reference evidence="2" key="1">
    <citation type="journal article" date="2014" name="Int. J. Syst. Evol. Microbiol.">
        <title>Complete genome sequence of Corynebacterium casei LMG S-19264T (=DSM 44701T), isolated from a smear-ripened cheese.</title>
        <authorList>
            <consortium name="US DOE Joint Genome Institute (JGI-PGF)"/>
            <person name="Walter F."/>
            <person name="Albersmeier A."/>
            <person name="Kalinowski J."/>
            <person name="Ruckert C."/>
        </authorList>
    </citation>
    <scope>NUCLEOTIDE SEQUENCE</scope>
    <source>
        <strain evidence="2">VKM Ac-1401</strain>
    </source>
</reference>
<organism evidence="2 3">
    <name type="scientific">Leifsonia poae</name>
    <dbReference type="NCBI Taxonomy" id="110933"/>
    <lineage>
        <taxon>Bacteria</taxon>
        <taxon>Bacillati</taxon>
        <taxon>Actinomycetota</taxon>
        <taxon>Actinomycetes</taxon>
        <taxon>Micrococcales</taxon>
        <taxon>Microbacteriaceae</taxon>
        <taxon>Leifsonia</taxon>
    </lineage>
</organism>
<dbReference type="Proteomes" id="UP001142372">
    <property type="component" value="Unassembled WGS sequence"/>
</dbReference>
<gene>
    <name evidence="2" type="ORF">GCM10017584_32450</name>
</gene>
<dbReference type="RefSeq" id="WP_271178293.1">
    <property type="nucleotide sequence ID" value="NZ_BAAAJO010000003.1"/>
</dbReference>
<feature type="transmembrane region" description="Helical" evidence="1">
    <location>
        <begin position="28"/>
        <end position="48"/>
    </location>
</feature>
<name>A0A9W6M1A1_9MICO</name>
<dbReference type="AlphaFoldDB" id="A0A9W6M1A1"/>
<keyword evidence="1" id="KW-0472">Membrane</keyword>
<feature type="transmembrane region" description="Helical" evidence="1">
    <location>
        <begin position="55"/>
        <end position="77"/>
    </location>
</feature>
<proteinExistence type="predicted"/>
<evidence type="ECO:0000313" key="2">
    <source>
        <dbReference type="EMBL" id="GLJ77671.1"/>
    </source>
</evidence>
<keyword evidence="1" id="KW-1133">Transmembrane helix</keyword>
<sequence length="86" mass="8993">MLRYGWPGPYPDSISELNAGETIWKVRFWAVVSFIVLGGAAIGAGFAARAAKQRVWLVLLVGLAITTAVVLVVAVLLTPPLASSAG</sequence>
<dbReference type="EMBL" id="BSEN01000015">
    <property type="protein sequence ID" value="GLJ77671.1"/>
    <property type="molecule type" value="Genomic_DNA"/>
</dbReference>
<keyword evidence="3" id="KW-1185">Reference proteome</keyword>
<protein>
    <submittedName>
        <fullName evidence="2">Uncharacterized protein</fullName>
    </submittedName>
</protein>
<keyword evidence="1" id="KW-0812">Transmembrane</keyword>
<comment type="caution">
    <text evidence="2">The sequence shown here is derived from an EMBL/GenBank/DDBJ whole genome shotgun (WGS) entry which is preliminary data.</text>
</comment>
<evidence type="ECO:0000256" key="1">
    <source>
        <dbReference type="SAM" id="Phobius"/>
    </source>
</evidence>
<evidence type="ECO:0000313" key="3">
    <source>
        <dbReference type="Proteomes" id="UP001142372"/>
    </source>
</evidence>